<comment type="caution">
    <text evidence="1">The sequence shown here is derived from an EMBL/GenBank/DDBJ whole genome shotgun (WGS) entry which is preliminary data.</text>
</comment>
<sequence>MTTQAAELASGKAQSFLNSKAGFRQPNRCASAQGSVPFGYVPTTFLLRGQSPSGVRPLRVRPNYISAQGSVPFGYVPITFLLRGQSPSGTSRLNFYSGFRPLRVRPDIKFPCTMQPAGQNAPVRTRMWTLVEARIARF</sequence>
<dbReference type="Proteomes" id="UP000233551">
    <property type="component" value="Unassembled WGS sequence"/>
</dbReference>
<evidence type="ECO:0000313" key="1">
    <source>
        <dbReference type="EMBL" id="PKI71124.1"/>
    </source>
</evidence>
<dbReference type="EMBL" id="PGOL01000399">
    <property type="protein sequence ID" value="PKI71124.1"/>
    <property type="molecule type" value="Genomic_DNA"/>
</dbReference>
<keyword evidence="2" id="KW-1185">Reference proteome</keyword>
<organism evidence="1 2">
    <name type="scientific">Punica granatum</name>
    <name type="common">Pomegranate</name>
    <dbReference type="NCBI Taxonomy" id="22663"/>
    <lineage>
        <taxon>Eukaryota</taxon>
        <taxon>Viridiplantae</taxon>
        <taxon>Streptophyta</taxon>
        <taxon>Embryophyta</taxon>
        <taxon>Tracheophyta</taxon>
        <taxon>Spermatophyta</taxon>
        <taxon>Magnoliopsida</taxon>
        <taxon>eudicotyledons</taxon>
        <taxon>Gunneridae</taxon>
        <taxon>Pentapetalae</taxon>
        <taxon>rosids</taxon>
        <taxon>malvids</taxon>
        <taxon>Myrtales</taxon>
        <taxon>Lythraceae</taxon>
        <taxon>Punica</taxon>
    </lineage>
</organism>
<evidence type="ECO:0000313" key="2">
    <source>
        <dbReference type="Proteomes" id="UP000233551"/>
    </source>
</evidence>
<proteinExistence type="predicted"/>
<gene>
    <name evidence="1" type="ORF">CRG98_008492</name>
</gene>
<accession>A0A2I0KRJ4</accession>
<name>A0A2I0KRJ4_PUNGR</name>
<dbReference type="AlphaFoldDB" id="A0A2I0KRJ4"/>
<protein>
    <submittedName>
        <fullName evidence="1">Uncharacterized protein</fullName>
    </submittedName>
</protein>
<reference evidence="1 2" key="1">
    <citation type="submission" date="2017-11" db="EMBL/GenBank/DDBJ databases">
        <title>De-novo sequencing of pomegranate (Punica granatum L.) genome.</title>
        <authorList>
            <person name="Akparov Z."/>
            <person name="Amiraslanov A."/>
            <person name="Hajiyeva S."/>
            <person name="Abbasov M."/>
            <person name="Kaur K."/>
            <person name="Hamwieh A."/>
            <person name="Solovyev V."/>
            <person name="Salamov A."/>
            <person name="Braich B."/>
            <person name="Kosarev P."/>
            <person name="Mahmoud A."/>
            <person name="Hajiyev E."/>
            <person name="Babayeva S."/>
            <person name="Izzatullayeva V."/>
            <person name="Mammadov A."/>
            <person name="Mammadov A."/>
            <person name="Sharifova S."/>
            <person name="Ojaghi J."/>
            <person name="Eynullazada K."/>
            <person name="Bayramov B."/>
            <person name="Abdulazimova A."/>
            <person name="Shahmuradov I."/>
        </authorList>
    </citation>
    <scope>NUCLEOTIDE SEQUENCE [LARGE SCALE GENOMIC DNA]</scope>
    <source>
        <strain evidence="2">cv. AG2017</strain>
        <tissue evidence="1">Leaf</tissue>
    </source>
</reference>